<organism evidence="2 3">
    <name type="scientific">Povalibacter uvarum</name>
    <dbReference type="NCBI Taxonomy" id="732238"/>
    <lineage>
        <taxon>Bacteria</taxon>
        <taxon>Pseudomonadati</taxon>
        <taxon>Pseudomonadota</taxon>
        <taxon>Gammaproteobacteria</taxon>
        <taxon>Steroidobacterales</taxon>
        <taxon>Steroidobacteraceae</taxon>
        <taxon>Povalibacter</taxon>
    </lineage>
</organism>
<dbReference type="Pfam" id="PF13302">
    <property type="entry name" value="Acetyltransf_3"/>
    <property type="match status" value="1"/>
</dbReference>
<keyword evidence="2" id="KW-0012">Acyltransferase</keyword>
<proteinExistence type="predicted"/>
<dbReference type="InterPro" id="IPR000182">
    <property type="entry name" value="GNAT_dom"/>
</dbReference>
<protein>
    <submittedName>
        <fullName evidence="2">Ribosomal-protein-alanine N-acetyltransferase</fullName>
        <ecNumber evidence="2">2.3.1.267</ecNumber>
    </submittedName>
</protein>
<dbReference type="RefSeq" id="WP_184330774.1">
    <property type="nucleotide sequence ID" value="NZ_JACHHZ010000002.1"/>
</dbReference>
<evidence type="ECO:0000313" key="2">
    <source>
        <dbReference type="EMBL" id="MBB6092902.1"/>
    </source>
</evidence>
<dbReference type="InterPro" id="IPR051531">
    <property type="entry name" value="N-acetyltransferase"/>
</dbReference>
<gene>
    <name evidence="2" type="ORF">HNQ60_001780</name>
</gene>
<dbReference type="EC" id="2.3.1.267" evidence="2"/>
<evidence type="ECO:0000259" key="1">
    <source>
        <dbReference type="PROSITE" id="PS51186"/>
    </source>
</evidence>
<dbReference type="PANTHER" id="PTHR43792:SF9">
    <property type="entry name" value="RIBOSOMAL-PROTEIN-ALANINE ACETYLTRANSFERASE"/>
    <property type="match status" value="1"/>
</dbReference>
<dbReference type="EMBL" id="JACHHZ010000002">
    <property type="protein sequence ID" value="MBB6092902.1"/>
    <property type="molecule type" value="Genomic_DNA"/>
</dbReference>
<reference evidence="2 3" key="1">
    <citation type="submission" date="2020-08" db="EMBL/GenBank/DDBJ databases">
        <title>Genomic Encyclopedia of Type Strains, Phase IV (KMG-IV): sequencing the most valuable type-strain genomes for metagenomic binning, comparative biology and taxonomic classification.</title>
        <authorList>
            <person name="Goeker M."/>
        </authorList>
    </citation>
    <scope>NUCLEOTIDE SEQUENCE [LARGE SCALE GENOMIC DNA]</scope>
    <source>
        <strain evidence="2 3">DSM 26723</strain>
    </source>
</reference>
<keyword evidence="3" id="KW-1185">Reference proteome</keyword>
<evidence type="ECO:0000313" key="3">
    <source>
        <dbReference type="Proteomes" id="UP000588068"/>
    </source>
</evidence>
<accession>A0A841HLA4</accession>
<dbReference type="AlphaFoldDB" id="A0A841HLA4"/>
<dbReference type="SUPFAM" id="SSF55729">
    <property type="entry name" value="Acyl-CoA N-acyltransferases (Nat)"/>
    <property type="match status" value="1"/>
</dbReference>
<dbReference type="PANTHER" id="PTHR43792">
    <property type="entry name" value="GNAT FAMILY, PUTATIVE (AFU_ORTHOLOGUE AFUA_3G00765)-RELATED-RELATED"/>
    <property type="match status" value="1"/>
</dbReference>
<comment type="caution">
    <text evidence="2">The sequence shown here is derived from an EMBL/GenBank/DDBJ whole genome shotgun (WGS) entry which is preliminary data.</text>
</comment>
<feature type="domain" description="N-acetyltransferase" evidence="1">
    <location>
        <begin position="10"/>
        <end position="170"/>
    </location>
</feature>
<dbReference type="Gene3D" id="3.40.630.30">
    <property type="match status" value="1"/>
</dbReference>
<dbReference type="GO" id="GO:0005737">
    <property type="term" value="C:cytoplasm"/>
    <property type="evidence" value="ECO:0007669"/>
    <property type="project" value="TreeGrafter"/>
</dbReference>
<dbReference type="InterPro" id="IPR016181">
    <property type="entry name" value="Acyl_CoA_acyltransferase"/>
</dbReference>
<dbReference type="PROSITE" id="PS51186">
    <property type="entry name" value="GNAT"/>
    <property type="match status" value="1"/>
</dbReference>
<dbReference type="Proteomes" id="UP000588068">
    <property type="component" value="Unassembled WGS sequence"/>
</dbReference>
<sequence length="180" mass="20207">MFPELDTPRLRLTRIHPEDANAVFELFSDPKVVEYYDLEPFSAIAEAEKLMALFESRYSSGSGIRWAIRERESADLIGTCGFNTWSQKMRNGVIGYDLRPSHWGRGMVTEAIAAMLHAAFTGTLPCGPLHRIQADTILGNTASERVLLKLGFREEGIRRHAAFLHGAYKDMKCFGLLAET</sequence>
<dbReference type="GO" id="GO:0008999">
    <property type="term" value="F:protein-N-terminal-alanine acetyltransferase activity"/>
    <property type="evidence" value="ECO:0007669"/>
    <property type="project" value="UniProtKB-EC"/>
</dbReference>
<name>A0A841HLA4_9GAMM</name>
<keyword evidence="2" id="KW-0808">Transferase</keyword>